<dbReference type="EMBL" id="JAUDFV010000074">
    <property type="protein sequence ID" value="KAL2733955.1"/>
    <property type="molecule type" value="Genomic_DNA"/>
</dbReference>
<gene>
    <name evidence="2" type="ORF">V1478_003653</name>
</gene>
<keyword evidence="3" id="KW-1185">Reference proteome</keyword>
<evidence type="ECO:0000313" key="3">
    <source>
        <dbReference type="Proteomes" id="UP001607302"/>
    </source>
</evidence>
<sequence length="125" mass="13886">MEDGRSERSRITGTSQHPYVHVPLFKKTSPRSHREEVAAFGNPRANGDSTLQFAFRDAFPLRELQASQPTGDGNDCLFSAEYTKDVRSNVPPRGGCCIWRPAGYDSTLHTRCDLPLTEYSGPNAN</sequence>
<feature type="compositionally biased region" description="Basic and acidic residues" evidence="1">
    <location>
        <begin position="1"/>
        <end position="10"/>
    </location>
</feature>
<comment type="caution">
    <text evidence="2">The sequence shown here is derived from an EMBL/GenBank/DDBJ whole genome shotgun (WGS) entry which is preliminary data.</text>
</comment>
<accession>A0ABD2BMH5</accession>
<reference evidence="2 3" key="1">
    <citation type="journal article" date="2024" name="Ann. Entomol. Soc. Am.">
        <title>Genomic analyses of the southern and eastern yellowjacket wasps (Hymenoptera: Vespidae) reveal evolutionary signatures of social life.</title>
        <authorList>
            <person name="Catto M.A."/>
            <person name="Caine P.B."/>
            <person name="Orr S.E."/>
            <person name="Hunt B.G."/>
            <person name="Goodisman M.A.D."/>
        </authorList>
    </citation>
    <scope>NUCLEOTIDE SEQUENCE [LARGE SCALE GENOMIC DNA]</scope>
    <source>
        <strain evidence="2">233</strain>
        <tissue evidence="2">Head and thorax</tissue>
    </source>
</reference>
<organism evidence="2 3">
    <name type="scientific">Vespula squamosa</name>
    <name type="common">Southern yellow jacket</name>
    <name type="synonym">Wasp</name>
    <dbReference type="NCBI Taxonomy" id="30214"/>
    <lineage>
        <taxon>Eukaryota</taxon>
        <taxon>Metazoa</taxon>
        <taxon>Ecdysozoa</taxon>
        <taxon>Arthropoda</taxon>
        <taxon>Hexapoda</taxon>
        <taxon>Insecta</taxon>
        <taxon>Pterygota</taxon>
        <taxon>Neoptera</taxon>
        <taxon>Endopterygota</taxon>
        <taxon>Hymenoptera</taxon>
        <taxon>Apocrita</taxon>
        <taxon>Aculeata</taxon>
        <taxon>Vespoidea</taxon>
        <taxon>Vespidae</taxon>
        <taxon>Vespinae</taxon>
        <taxon>Vespula</taxon>
    </lineage>
</organism>
<evidence type="ECO:0000313" key="2">
    <source>
        <dbReference type="EMBL" id="KAL2733955.1"/>
    </source>
</evidence>
<dbReference type="Proteomes" id="UP001607302">
    <property type="component" value="Unassembled WGS sequence"/>
</dbReference>
<name>A0ABD2BMH5_VESSQ</name>
<dbReference type="AlphaFoldDB" id="A0ABD2BMH5"/>
<protein>
    <submittedName>
        <fullName evidence="2">Uncharacterized protein</fullName>
    </submittedName>
</protein>
<evidence type="ECO:0000256" key="1">
    <source>
        <dbReference type="SAM" id="MobiDB-lite"/>
    </source>
</evidence>
<proteinExistence type="predicted"/>
<feature type="region of interest" description="Disordered" evidence="1">
    <location>
        <begin position="1"/>
        <end position="21"/>
    </location>
</feature>